<dbReference type="EMBL" id="LR215039">
    <property type="protein sequence ID" value="VEU75922.1"/>
    <property type="molecule type" value="Genomic_DNA"/>
</dbReference>
<dbReference type="Proteomes" id="UP000289497">
    <property type="component" value="Chromosome"/>
</dbReference>
<evidence type="ECO:0000259" key="1">
    <source>
        <dbReference type="Pfam" id="PF25888"/>
    </source>
</evidence>
<evidence type="ECO:0000313" key="3">
    <source>
        <dbReference type="Proteomes" id="UP000289497"/>
    </source>
</evidence>
<proteinExistence type="predicted"/>
<reference evidence="2 3" key="1">
    <citation type="submission" date="2019-01" db="EMBL/GenBank/DDBJ databases">
        <authorList>
            <consortium name="Pathogen Informatics"/>
        </authorList>
    </citation>
    <scope>NUCLEOTIDE SEQUENCE [LARGE SCALE GENOMIC DNA]</scope>
    <source>
        <strain evidence="2 3">NCTC10179</strain>
    </source>
</reference>
<organism evidence="2 3">
    <name type="scientific">Mycoplasmopsis columboralis</name>
    <dbReference type="NCBI Taxonomy" id="171282"/>
    <lineage>
        <taxon>Bacteria</taxon>
        <taxon>Bacillati</taxon>
        <taxon>Mycoplasmatota</taxon>
        <taxon>Mycoplasmoidales</taxon>
        <taxon>Metamycoplasmataceae</taxon>
        <taxon>Mycoplasmopsis</taxon>
    </lineage>
</organism>
<protein>
    <submittedName>
        <fullName evidence="2">DnaD domain-containing protein</fullName>
    </submittedName>
</protein>
<dbReference type="InterPro" id="IPR058660">
    <property type="entry name" value="WHD_DnaB"/>
</dbReference>
<name>A0A449B5S0_9BACT</name>
<feature type="domain" description="Replicative helicase loading/DNA remodeling protein DnaB N-terminal winged helix" evidence="1">
    <location>
        <begin position="9"/>
        <end position="170"/>
    </location>
</feature>
<sequence>MQHINYNFFTIERSEELTPSDNDNMLKFYLPILGAQAVTLYNYLYAKIKEDKYYHSEFTFSGLCAFLKLDEVQLSESRNKLEAIGLIQTFFNSQTNKLMFVIKRPLNKEEVKNNRLLKNALVECLGKDIVDSLLNANVFKSVIKPEYVQNISANFFDVFGSLPAISKPKTIDLVIEAGKRIEESVKNGSFAKNTIELKTPIHFLNSDIQNEYQALQSYEPIQFFKYLNNNHILIDQIQTLKEYEGLGFDYKVINFALLISYFASKEISLKQTSSILKELKSKNILSFELAENYLDGKYSNHKIYRKSIESKNYVKRIYLNSL</sequence>
<dbReference type="Pfam" id="PF25888">
    <property type="entry name" value="WHD_DnaB"/>
    <property type="match status" value="1"/>
</dbReference>
<dbReference type="AlphaFoldDB" id="A0A449B5S0"/>
<dbReference type="OrthoDB" id="395744at2"/>
<evidence type="ECO:0000313" key="2">
    <source>
        <dbReference type="EMBL" id="VEU75922.1"/>
    </source>
</evidence>
<gene>
    <name evidence="2" type="ORF">NCTC10179_00078</name>
</gene>
<dbReference type="RefSeq" id="WP_036434147.1">
    <property type="nucleotide sequence ID" value="NZ_LR215039.1"/>
</dbReference>
<accession>A0A449B5S0</accession>
<dbReference type="KEGG" id="mcou:NCTC10179_00078"/>
<keyword evidence="3" id="KW-1185">Reference proteome</keyword>